<evidence type="ECO:0000313" key="2">
    <source>
        <dbReference type="Proteomes" id="UP001597086"/>
    </source>
</evidence>
<reference evidence="2" key="1">
    <citation type="journal article" date="2019" name="Int. J. Syst. Evol. Microbiol.">
        <title>The Global Catalogue of Microorganisms (GCM) 10K type strain sequencing project: providing services to taxonomists for standard genome sequencing and annotation.</title>
        <authorList>
            <consortium name="The Broad Institute Genomics Platform"/>
            <consortium name="The Broad Institute Genome Sequencing Center for Infectious Disease"/>
            <person name="Wu L."/>
            <person name="Ma J."/>
        </authorList>
    </citation>
    <scope>NUCLEOTIDE SEQUENCE [LARGE SCALE GENOMIC DNA]</scope>
    <source>
        <strain evidence="2">CCUG 56098</strain>
    </source>
</reference>
<evidence type="ECO:0000313" key="1">
    <source>
        <dbReference type="EMBL" id="MFD1016941.1"/>
    </source>
</evidence>
<accession>A0ABW3KVB3</accession>
<gene>
    <name evidence="1" type="ORF">ACFQ13_13520</name>
</gene>
<sequence length="297" mass="34056">MTAIRKTLLIVLILSLCFSCKEQPKSEIQNLTSTANSSEKEDKNHKTDPLADYPFKTIHSNINLTYQDSLELLQLWRKDAFTVLDTVNTALSNLELQQLLSASTDGIKGISVGRVYASPDHKFKIFVGRGESWGAYCNPYWISKILRTKDSPLYNLQFKDVETIAVMPDGKYLVLESSFGRPASVYSETTKSATLIAFEDSGIDYQRFHYKYPKYGDIQSDSLYNPTGKLVLSQEHFITNKQDLTYDPKSQRLRYQYATDFSYCCQIDSVYAYKGAFEYKNGTFIHIKEQKQYIKVD</sequence>
<proteinExistence type="predicted"/>
<keyword evidence="2" id="KW-1185">Reference proteome</keyword>
<name>A0ABW3KVB3_9FLAO</name>
<protein>
    <recommendedName>
        <fullName evidence="3">DKNYY family protein</fullName>
    </recommendedName>
</protein>
<dbReference type="RefSeq" id="WP_386118220.1">
    <property type="nucleotide sequence ID" value="NZ_JBHTKM010000063.1"/>
</dbReference>
<dbReference type="EMBL" id="JBHTKM010000063">
    <property type="protein sequence ID" value="MFD1016941.1"/>
    <property type="molecule type" value="Genomic_DNA"/>
</dbReference>
<organism evidence="1 2">
    <name type="scientific">Winogradskyella rapida</name>
    <dbReference type="NCBI Taxonomy" id="549701"/>
    <lineage>
        <taxon>Bacteria</taxon>
        <taxon>Pseudomonadati</taxon>
        <taxon>Bacteroidota</taxon>
        <taxon>Flavobacteriia</taxon>
        <taxon>Flavobacteriales</taxon>
        <taxon>Flavobacteriaceae</taxon>
        <taxon>Winogradskyella</taxon>
    </lineage>
</organism>
<comment type="caution">
    <text evidence="1">The sequence shown here is derived from an EMBL/GenBank/DDBJ whole genome shotgun (WGS) entry which is preliminary data.</text>
</comment>
<dbReference type="Proteomes" id="UP001597086">
    <property type="component" value="Unassembled WGS sequence"/>
</dbReference>
<evidence type="ECO:0008006" key="3">
    <source>
        <dbReference type="Google" id="ProtNLM"/>
    </source>
</evidence>